<evidence type="ECO:0000313" key="4">
    <source>
        <dbReference type="EMBL" id="MFD2757616.1"/>
    </source>
</evidence>
<feature type="domain" description="Transglycosylase SLT" evidence="3">
    <location>
        <begin position="178"/>
        <end position="252"/>
    </location>
</feature>
<evidence type="ECO:0000256" key="1">
    <source>
        <dbReference type="SAM" id="MobiDB-lite"/>
    </source>
</evidence>
<keyword evidence="5" id="KW-1185">Reference proteome</keyword>
<feature type="region of interest" description="Disordered" evidence="1">
    <location>
        <begin position="43"/>
        <end position="76"/>
    </location>
</feature>
<keyword evidence="2" id="KW-0812">Transmembrane</keyword>
<dbReference type="RefSeq" id="WP_019618391.1">
    <property type="nucleotide sequence ID" value="NZ_JBHUNE010000003.1"/>
</dbReference>
<dbReference type="InterPro" id="IPR023346">
    <property type="entry name" value="Lysozyme-like_dom_sf"/>
</dbReference>
<protein>
    <submittedName>
        <fullName evidence="4">Lytic transglycosylase domain-containing protein</fullName>
    </submittedName>
</protein>
<dbReference type="Proteomes" id="UP001597492">
    <property type="component" value="Unassembled WGS sequence"/>
</dbReference>
<dbReference type="EMBL" id="JBHUNE010000003">
    <property type="protein sequence ID" value="MFD2757616.1"/>
    <property type="molecule type" value="Genomic_DNA"/>
</dbReference>
<organism evidence="4 5">
    <name type="scientific">Gulosibacter faecalis</name>
    <dbReference type="NCBI Taxonomy" id="272240"/>
    <lineage>
        <taxon>Bacteria</taxon>
        <taxon>Bacillati</taxon>
        <taxon>Actinomycetota</taxon>
        <taxon>Actinomycetes</taxon>
        <taxon>Micrococcales</taxon>
        <taxon>Microbacteriaceae</taxon>
        <taxon>Gulosibacter</taxon>
    </lineage>
</organism>
<dbReference type="SUPFAM" id="SSF53955">
    <property type="entry name" value="Lysozyme-like"/>
    <property type="match status" value="1"/>
</dbReference>
<evidence type="ECO:0000259" key="3">
    <source>
        <dbReference type="Pfam" id="PF13406"/>
    </source>
</evidence>
<evidence type="ECO:0000313" key="5">
    <source>
        <dbReference type="Proteomes" id="UP001597492"/>
    </source>
</evidence>
<comment type="caution">
    <text evidence="4">The sequence shown here is derived from an EMBL/GenBank/DDBJ whole genome shotgun (WGS) entry which is preliminary data.</text>
</comment>
<dbReference type="PANTHER" id="PTHR30163">
    <property type="entry name" value="MEMBRANE-BOUND LYTIC MUREIN TRANSGLYCOSYLASE B"/>
    <property type="match status" value="1"/>
</dbReference>
<evidence type="ECO:0000256" key="2">
    <source>
        <dbReference type="SAM" id="Phobius"/>
    </source>
</evidence>
<gene>
    <name evidence="4" type="ORF">ACFSW7_04380</name>
</gene>
<dbReference type="InterPro" id="IPR031304">
    <property type="entry name" value="SLT_2"/>
</dbReference>
<dbReference type="PANTHER" id="PTHR30163:SF8">
    <property type="entry name" value="LYTIC MUREIN TRANSGLYCOSYLASE"/>
    <property type="match status" value="1"/>
</dbReference>
<reference evidence="5" key="1">
    <citation type="journal article" date="2019" name="Int. J. Syst. Evol. Microbiol.">
        <title>The Global Catalogue of Microorganisms (GCM) 10K type strain sequencing project: providing services to taxonomists for standard genome sequencing and annotation.</title>
        <authorList>
            <consortium name="The Broad Institute Genomics Platform"/>
            <consortium name="The Broad Institute Genome Sequencing Center for Infectious Disease"/>
            <person name="Wu L."/>
            <person name="Ma J."/>
        </authorList>
    </citation>
    <scope>NUCLEOTIDE SEQUENCE [LARGE SCALE GENOMIC DNA]</scope>
    <source>
        <strain evidence="5">TISTR 1514</strain>
    </source>
</reference>
<dbReference type="Pfam" id="PF13406">
    <property type="entry name" value="SLT_2"/>
    <property type="match status" value="1"/>
</dbReference>
<dbReference type="InterPro" id="IPR043426">
    <property type="entry name" value="MltB-like"/>
</dbReference>
<keyword evidence="2" id="KW-1133">Transmembrane helix</keyword>
<keyword evidence="2" id="KW-0472">Membrane</keyword>
<dbReference type="Gene3D" id="1.10.530.10">
    <property type="match status" value="1"/>
</dbReference>
<accession>A0ABW5UVM8</accession>
<dbReference type="CDD" id="cd13399">
    <property type="entry name" value="Slt35-like"/>
    <property type="match status" value="1"/>
</dbReference>
<proteinExistence type="predicted"/>
<name>A0ABW5UVM8_9MICO</name>
<feature type="transmembrane region" description="Helical" evidence="2">
    <location>
        <begin position="12"/>
        <end position="32"/>
    </location>
</feature>
<sequence>MRILADRTMITVLVGILVGVLVLTGLTTWAVFATLDQQQQQVTAPEYDPNAQPPAPADAPAAAAAAEPGEQGASQQGIATLADPDWLQRVSAATGIPIRALAAYAGADIAVLESTGCRVGWNTLAGIGYVESHHGTLQGGGIGDDGTAQPPIIGIPLDGTSTQAIPDTDGGALDGDATWDRAVGPMQFIPSTWQLYGQDGSGDGIADPQNIDDAALSAATYLCQSSGGLEDADAWIAAVRSYNDTNDYQVRVASAAQQYADIAATQ</sequence>
<feature type="compositionally biased region" description="Low complexity" evidence="1">
    <location>
        <begin position="58"/>
        <end position="73"/>
    </location>
</feature>